<name>A0A8X6P8X7_NEPPI</name>
<proteinExistence type="predicted"/>
<evidence type="ECO:0000313" key="2">
    <source>
        <dbReference type="Proteomes" id="UP000887013"/>
    </source>
</evidence>
<gene>
    <name evidence="1" type="ORF">NPIL_421641</name>
</gene>
<comment type="caution">
    <text evidence="1">The sequence shown here is derived from an EMBL/GenBank/DDBJ whole genome shotgun (WGS) entry which is preliminary data.</text>
</comment>
<protein>
    <submittedName>
        <fullName evidence="1">Uncharacterized protein</fullName>
    </submittedName>
</protein>
<dbReference type="EMBL" id="BMAW01066882">
    <property type="protein sequence ID" value="GFT57021.1"/>
    <property type="molecule type" value="Genomic_DNA"/>
</dbReference>
<sequence length="106" mass="12128">MSDCELCSPKFDFGWPSSLESSFPPDHKFCVSSLPPHFLATLRNRLHFGIRAILYHGLIEFDAWLRFENFISAASAVRLIASSIWSDWCGSIFVMELMVKICKQLL</sequence>
<dbReference type="AlphaFoldDB" id="A0A8X6P8X7"/>
<dbReference type="Proteomes" id="UP000887013">
    <property type="component" value="Unassembled WGS sequence"/>
</dbReference>
<reference evidence="1" key="1">
    <citation type="submission" date="2020-08" db="EMBL/GenBank/DDBJ databases">
        <title>Multicomponent nature underlies the extraordinary mechanical properties of spider dragline silk.</title>
        <authorList>
            <person name="Kono N."/>
            <person name="Nakamura H."/>
            <person name="Mori M."/>
            <person name="Yoshida Y."/>
            <person name="Ohtoshi R."/>
            <person name="Malay A.D."/>
            <person name="Moran D.A.P."/>
            <person name="Tomita M."/>
            <person name="Numata K."/>
            <person name="Arakawa K."/>
        </authorList>
    </citation>
    <scope>NUCLEOTIDE SEQUENCE</scope>
</reference>
<evidence type="ECO:0000313" key="1">
    <source>
        <dbReference type="EMBL" id="GFT57021.1"/>
    </source>
</evidence>
<organism evidence="1 2">
    <name type="scientific">Nephila pilipes</name>
    <name type="common">Giant wood spider</name>
    <name type="synonym">Nephila maculata</name>
    <dbReference type="NCBI Taxonomy" id="299642"/>
    <lineage>
        <taxon>Eukaryota</taxon>
        <taxon>Metazoa</taxon>
        <taxon>Ecdysozoa</taxon>
        <taxon>Arthropoda</taxon>
        <taxon>Chelicerata</taxon>
        <taxon>Arachnida</taxon>
        <taxon>Araneae</taxon>
        <taxon>Araneomorphae</taxon>
        <taxon>Entelegynae</taxon>
        <taxon>Araneoidea</taxon>
        <taxon>Nephilidae</taxon>
        <taxon>Nephila</taxon>
    </lineage>
</organism>
<accession>A0A8X6P8X7</accession>
<keyword evidence="2" id="KW-1185">Reference proteome</keyword>